<reference evidence="2 3" key="1">
    <citation type="journal article" date="2024" name="G3 (Bethesda)">
        <title>Genome assembly of Hibiscus sabdariffa L. provides insights into metabolisms of medicinal natural products.</title>
        <authorList>
            <person name="Kim T."/>
        </authorList>
    </citation>
    <scope>NUCLEOTIDE SEQUENCE [LARGE SCALE GENOMIC DNA]</scope>
    <source>
        <strain evidence="2">TK-2024</strain>
        <tissue evidence="2">Old leaves</tissue>
    </source>
</reference>
<dbReference type="Proteomes" id="UP001396334">
    <property type="component" value="Unassembled WGS sequence"/>
</dbReference>
<comment type="caution">
    <text evidence="2">The sequence shown here is derived from an EMBL/GenBank/DDBJ whole genome shotgun (WGS) entry which is preliminary data.</text>
</comment>
<evidence type="ECO:0000313" key="3">
    <source>
        <dbReference type="Proteomes" id="UP001396334"/>
    </source>
</evidence>
<name>A0ABR2T3Y2_9ROSI</name>
<evidence type="ECO:0000256" key="1">
    <source>
        <dbReference type="SAM" id="MobiDB-lite"/>
    </source>
</evidence>
<organism evidence="2 3">
    <name type="scientific">Hibiscus sabdariffa</name>
    <name type="common">roselle</name>
    <dbReference type="NCBI Taxonomy" id="183260"/>
    <lineage>
        <taxon>Eukaryota</taxon>
        <taxon>Viridiplantae</taxon>
        <taxon>Streptophyta</taxon>
        <taxon>Embryophyta</taxon>
        <taxon>Tracheophyta</taxon>
        <taxon>Spermatophyta</taxon>
        <taxon>Magnoliopsida</taxon>
        <taxon>eudicotyledons</taxon>
        <taxon>Gunneridae</taxon>
        <taxon>Pentapetalae</taxon>
        <taxon>rosids</taxon>
        <taxon>malvids</taxon>
        <taxon>Malvales</taxon>
        <taxon>Malvaceae</taxon>
        <taxon>Malvoideae</taxon>
        <taxon>Hibiscus</taxon>
    </lineage>
</organism>
<accession>A0ABR2T3Y2</accession>
<gene>
    <name evidence="2" type="ORF">V6N11_056269</name>
</gene>
<feature type="region of interest" description="Disordered" evidence="1">
    <location>
        <begin position="146"/>
        <end position="172"/>
    </location>
</feature>
<dbReference type="EMBL" id="JBBPBN010000009">
    <property type="protein sequence ID" value="KAK9031984.1"/>
    <property type="molecule type" value="Genomic_DNA"/>
</dbReference>
<proteinExistence type="predicted"/>
<sequence>MAASSTDLIRKKFGRSSRIFETFFDFQTERKIRQIESPFTALVEMTLPTSQRVESPSSQGDSITTETDSSSVNWSVLEAAVSLIYKDYWRPKEAGAETCTKQKEVRLKIEKELRSVHFKDPKTREGHGGQFRELAGLFGEFASLARANQRAKGNPTEIKSQSTSEMKPKSDQ</sequence>
<evidence type="ECO:0000313" key="2">
    <source>
        <dbReference type="EMBL" id="KAK9031984.1"/>
    </source>
</evidence>
<keyword evidence="3" id="KW-1185">Reference proteome</keyword>
<protein>
    <submittedName>
        <fullName evidence="2">Uncharacterized protein</fullName>
    </submittedName>
</protein>